<dbReference type="PROSITE" id="PS00061">
    <property type="entry name" value="ADH_SHORT"/>
    <property type="match status" value="1"/>
</dbReference>
<dbReference type="PANTHER" id="PTHR43639:SF1">
    <property type="entry name" value="SHORT-CHAIN DEHYDROGENASE_REDUCTASE FAMILY PROTEIN"/>
    <property type="match status" value="1"/>
</dbReference>
<dbReference type="Pfam" id="PF13561">
    <property type="entry name" value="adh_short_C2"/>
    <property type="match status" value="1"/>
</dbReference>
<dbReference type="PRINTS" id="PR00081">
    <property type="entry name" value="GDHRDH"/>
</dbReference>
<dbReference type="EC" id="1.1.1.100" evidence="3"/>
<dbReference type="SUPFAM" id="SSF51735">
    <property type="entry name" value="NAD(P)-binding Rossmann-fold domains"/>
    <property type="match status" value="1"/>
</dbReference>
<name>A0A1J5RV32_9ZZZZ</name>
<organism evidence="3">
    <name type="scientific">mine drainage metagenome</name>
    <dbReference type="NCBI Taxonomy" id="410659"/>
    <lineage>
        <taxon>unclassified sequences</taxon>
        <taxon>metagenomes</taxon>
        <taxon>ecological metagenomes</taxon>
    </lineage>
</organism>
<comment type="similarity">
    <text evidence="1">Belongs to the short-chain dehydrogenases/reductases (SDR) family.</text>
</comment>
<dbReference type="PRINTS" id="PR00080">
    <property type="entry name" value="SDRFAMILY"/>
</dbReference>
<dbReference type="PANTHER" id="PTHR43639">
    <property type="entry name" value="OXIDOREDUCTASE, SHORT-CHAIN DEHYDROGENASE/REDUCTASE FAMILY (AFU_ORTHOLOGUE AFUA_5G02870)"/>
    <property type="match status" value="1"/>
</dbReference>
<dbReference type="GO" id="GO:0004316">
    <property type="term" value="F:3-oxoacyl-[acyl-carrier-protein] reductase (NADPH) activity"/>
    <property type="evidence" value="ECO:0007669"/>
    <property type="project" value="UniProtKB-EC"/>
</dbReference>
<evidence type="ECO:0000256" key="1">
    <source>
        <dbReference type="ARBA" id="ARBA00006484"/>
    </source>
</evidence>
<dbReference type="NCBIfam" id="NF006598">
    <property type="entry name" value="PRK09135.1"/>
    <property type="match status" value="1"/>
</dbReference>
<dbReference type="Gene3D" id="3.40.50.720">
    <property type="entry name" value="NAD(P)-binding Rossmann-like Domain"/>
    <property type="match status" value="1"/>
</dbReference>
<gene>
    <name evidence="3" type="primary">fabG_33</name>
    <name evidence="3" type="ORF">GALL_220730</name>
</gene>
<dbReference type="FunFam" id="3.40.50.720:FF:000084">
    <property type="entry name" value="Short-chain dehydrogenase reductase"/>
    <property type="match status" value="1"/>
</dbReference>
<dbReference type="InterPro" id="IPR020904">
    <property type="entry name" value="Sc_DH/Rdtase_CS"/>
</dbReference>
<evidence type="ECO:0000313" key="3">
    <source>
        <dbReference type="EMBL" id="OIQ95940.1"/>
    </source>
</evidence>
<dbReference type="AlphaFoldDB" id="A0A1J5RV32"/>
<reference evidence="3" key="1">
    <citation type="submission" date="2016-10" db="EMBL/GenBank/DDBJ databases">
        <title>Sequence of Gallionella enrichment culture.</title>
        <authorList>
            <person name="Poehlein A."/>
            <person name="Muehling M."/>
            <person name="Daniel R."/>
        </authorList>
    </citation>
    <scope>NUCLEOTIDE SEQUENCE</scope>
</reference>
<accession>A0A1J5RV32</accession>
<keyword evidence="2 3" id="KW-0560">Oxidoreductase</keyword>
<proteinExistence type="inferred from homology"/>
<dbReference type="InterPro" id="IPR036291">
    <property type="entry name" value="NAD(P)-bd_dom_sf"/>
</dbReference>
<evidence type="ECO:0000256" key="2">
    <source>
        <dbReference type="ARBA" id="ARBA00023002"/>
    </source>
</evidence>
<dbReference type="EMBL" id="MLJW01000157">
    <property type="protein sequence ID" value="OIQ95940.1"/>
    <property type="molecule type" value="Genomic_DNA"/>
</dbReference>
<comment type="caution">
    <text evidence="3">The sequence shown here is derived from an EMBL/GenBank/DDBJ whole genome shotgun (WGS) entry which is preliminary data.</text>
</comment>
<sequence length="251" mass="26431">MSRAAEPRPPVVLITGAAKRVGARIARELHQAGARLLLHYRSSRQEAEALAAELNAERPGSCTCLQADLCDAAALPALIAAAIGRAGRLDALVNNASSFFPTPIGSIDEAAWNELIGSNLKGPLFLSQAAASHLKAAGGAIVNITDIHAEWPLKNYPLYCAAKAGLLGLTRALALELAPEVRVNAVAPGPIAWPENDAFDAEARAEIVRRTPLGRIGDPADIARTVRFLLFDAPFVTGQVINVDGGRSTRL</sequence>
<protein>
    <submittedName>
        <fullName evidence="3">3-oxoacyl-[acyl-carrier-protein] reductase FabG</fullName>
        <ecNumber evidence="3">1.1.1.100</ecNumber>
    </submittedName>
</protein>
<dbReference type="InterPro" id="IPR002347">
    <property type="entry name" value="SDR_fam"/>
</dbReference>